<keyword evidence="2" id="KW-0732">Signal</keyword>
<evidence type="ECO:0000313" key="4">
    <source>
        <dbReference type="EMBL" id="WOH03128.1"/>
    </source>
</evidence>
<keyword evidence="5" id="KW-1185">Reference proteome</keyword>
<dbReference type="Gramene" id="KZM96452">
    <property type="protein sequence ID" value="KZM96452"/>
    <property type="gene ID" value="DCAR_019694"/>
</dbReference>
<feature type="chain" id="PRO_5007830883" evidence="2">
    <location>
        <begin position="30"/>
        <end position="119"/>
    </location>
</feature>
<reference evidence="3" key="1">
    <citation type="journal article" date="2016" name="Nat. Genet.">
        <title>A high-quality carrot genome assembly provides new insights into carotenoid accumulation and asterid genome evolution.</title>
        <authorList>
            <person name="Iorizzo M."/>
            <person name="Ellison S."/>
            <person name="Senalik D."/>
            <person name="Zeng P."/>
            <person name="Satapoomin P."/>
            <person name="Huang J."/>
            <person name="Bowman M."/>
            <person name="Iovene M."/>
            <person name="Sanseverino W."/>
            <person name="Cavagnaro P."/>
            <person name="Yildiz M."/>
            <person name="Macko-Podgorni A."/>
            <person name="Moranska E."/>
            <person name="Grzebelus E."/>
            <person name="Grzebelus D."/>
            <person name="Ashrafi H."/>
            <person name="Zheng Z."/>
            <person name="Cheng S."/>
            <person name="Spooner D."/>
            <person name="Van Deynze A."/>
            <person name="Simon P."/>
        </authorList>
    </citation>
    <scope>NUCLEOTIDE SEQUENCE [LARGE SCALE GENOMIC DNA]</scope>
    <source>
        <tissue evidence="3">Leaf</tissue>
    </source>
</reference>
<proteinExistence type="predicted"/>
<gene>
    <name evidence="3" type="ORF">DCAR_019694</name>
    <name evidence="4" type="ORF">DCAR_0522522</name>
</gene>
<name>A0A162A5D0_DAUCS</name>
<dbReference type="AlphaFoldDB" id="A0A162A5D0"/>
<reference evidence="4" key="2">
    <citation type="submission" date="2022-03" db="EMBL/GenBank/DDBJ databases">
        <title>Draft title - Genomic analysis of global carrot germplasm unveils the trajectory of domestication and the origin of high carotenoid orange carrot.</title>
        <authorList>
            <person name="Iorizzo M."/>
            <person name="Ellison S."/>
            <person name="Senalik D."/>
            <person name="Macko-Podgorni A."/>
            <person name="Grzebelus D."/>
            <person name="Bostan H."/>
            <person name="Rolling W."/>
            <person name="Curaba J."/>
            <person name="Simon P."/>
        </authorList>
    </citation>
    <scope>NUCLEOTIDE SEQUENCE</scope>
    <source>
        <tissue evidence="4">Leaf</tissue>
    </source>
</reference>
<feature type="signal peptide" evidence="2">
    <location>
        <begin position="1"/>
        <end position="29"/>
    </location>
</feature>
<sequence>MSKQYRGVKMEKSLLLFILIVTSACVVESYVNETAALYAFDEMPSSVSCDSMRDVPVELRKELRKKMRSSLVALRKKLSCSICSHYRSVKPKTENGKMLNKMNDLDKVDQPPVTELTQR</sequence>
<accession>A0A162A5D0</accession>
<dbReference type="PROSITE" id="PS51257">
    <property type="entry name" value="PROKAR_LIPOPROTEIN"/>
    <property type="match status" value="1"/>
</dbReference>
<protein>
    <submittedName>
        <fullName evidence="3">Uncharacterized protein</fullName>
    </submittedName>
</protein>
<evidence type="ECO:0000256" key="1">
    <source>
        <dbReference type="SAM" id="MobiDB-lite"/>
    </source>
</evidence>
<dbReference type="EMBL" id="CP093347">
    <property type="protein sequence ID" value="WOH03128.1"/>
    <property type="molecule type" value="Genomic_DNA"/>
</dbReference>
<evidence type="ECO:0000256" key="2">
    <source>
        <dbReference type="SAM" id="SignalP"/>
    </source>
</evidence>
<evidence type="ECO:0000313" key="5">
    <source>
        <dbReference type="Proteomes" id="UP000077755"/>
    </source>
</evidence>
<dbReference type="Proteomes" id="UP000077755">
    <property type="component" value="Chromosome 5"/>
</dbReference>
<feature type="region of interest" description="Disordered" evidence="1">
    <location>
        <begin position="94"/>
        <end position="119"/>
    </location>
</feature>
<dbReference type="EMBL" id="LNRQ01000005">
    <property type="protein sequence ID" value="KZM96452.1"/>
    <property type="molecule type" value="Genomic_DNA"/>
</dbReference>
<evidence type="ECO:0000313" key="3">
    <source>
        <dbReference type="EMBL" id="KZM96452.1"/>
    </source>
</evidence>
<organism evidence="3">
    <name type="scientific">Daucus carota subsp. sativus</name>
    <name type="common">Carrot</name>
    <dbReference type="NCBI Taxonomy" id="79200"/>
    <lineage>
        <taxon>Eukaryota</taxon>
        <taxon>Viridiplantae</taxon>
        <taxon>Streptophyta</taxon>
        <taxon>Embryophyta</taxon>
        <taxon>Tracheophyta</taxon>
        <taxon>Spermatophyta</taxon>
        <taxon>Magnoliopsida</taxon>
        <taxon>eudicotyledons</taxon>
        <taxon>Gunneridae</taxon>
        <taxon>Pentapetalae</taxon>
        <taxon>asterids</taxon>
        <taxon>campanulids</taxon>
        <taxon>Apiales</taxon>
        <taxon>Apiaceae</taxon>
        <taxon>Apioideae</taxon>
        <taxon>Scandiceae</taxon>
        <taxon>Daucinae</taxon>
        <taxon>Daucus</taxon>
        <taxon>Daucus sect. Daucus</taxon>
    </lineage>
</organism>